<protein>
    <recommendedName>
        <fullName evidence="3">FAD/NAD(P)-binding domain-containing protein</fullName>
    </recommendedName>
</protein>
<gene>
    <name evidence="1" type="ORF">GCM10023196_043310</name>
</gene>
<keyword evidence="2" id="KW-1185">Reference proteome</keyword>
<dbReference type="EMBL" id="BAABHK010000005">
    <property type="protein sequence ID" value="GAA4628142.1"/>
    <property type="molecule type" value="Genomic_DNA"/>
</dbReference>
<comment type="caution">
    <text evidence="1">The sequence shown here is derived from an EMBL/GenBank/DDBJ whole genome shotgun (WGS) entry which is preliminary data.</text>
</comment>
<dbReference type="RefSeq" id="WP_345432731.1">
    <property type="nucleotide sequence ID" value="NZ_BAABHK010000005.1"/>
</dbReference>
<reference evidence="2" key="1">
    <citation type="journal article" date="2019" name="Int. J. Syst. Evol. Microbiol.">
        <title>The Global Catalogue of Microorganisms (GCM) 10K type strain sequencing project: providing services to taxonomists for standard genome sequencing and annotation.</title>
        <authorList>
            <consortium name="The Broad Institute Genomics Platform"/>
            <consortium name="The Broad Institute Genome Sequencing Center for Infectious Disease"/>
            <person name="Wu L."/>
            <person name="Ma J."/>
        </authorList>
    </citation>
    <scope>NUCLEOTIDE SEQUENCE [LARGE SCALE GENOMIC DNA]</scope>
    <source>
        <strain evidence="2">JCM 17939</strain>
    </source>
</reference>
<dbReference type="Gene3D" id="3.50.50.60">
    <property type="entry name" value="FAD/NAD(P)-binding domain"/>
    <property type="match status" value="1"/>
</dbReference>
<name>A0ABP8UEQ2_9ACTN</name>
<dbReference type="Proteomes" id="UP001501442">
    <property type="component" value="Unassembled WGS sequence"/>
</dbReference>
<dbReference type="InterPro" id="IPR036188">
    <property type="entry name" value="FAD/NAD-bd_sf"/>
</dbReference>
<evidence type="ECO:0008006" key="3">
    <source>
        <dbReference type="Google" id="ProtNLM"/>
    </source>
</evidence>
<organism evidence="1 2">
    <name type="scientific">Actinoallomurus vinaceus</name>
    <dbReference type="NCBI Taxonomy" id="1080074"/>
    <lineage>
        <taxon>Bacteria</taxon>
        <taxon>Bacillati</taxon>
        <taxon>Actinomycetota</taxon>
        <taxon>Actinomycetes</taxon>
        <taxon>Streptosporangiales</taxon>
        <taxon>Thermomonosporaceae</taxon>
        <taxon>Actinoallomurus</taxon>
    </lineage>
</organism>
<evidence type="ECO:0000313" key="2">
    <source>
        <dbReference type="Proteomes" id="UP001501442"/>
    </source>
</evidence>
<accession>A0ABP8UEQ2</accession>
<proteinExistence type="predicted"/>
<sequence length="84" mass="8506">MIYNVKAVGFSGHAKVALPLLSTEVREKLDHCADAGQTGAVYDFDVLVLGTGPGGQKAAIAAAKRSLLYARVAAAASAGSSACR</sequence>
<evidence type="ECO:0000313" key="1">
    <source>
        <dbReference type="EMBL" id="GAA4628142.1"/>
    </source>
</evidence>